<protein>
    <submittedName>
        <fullName evidence="2">Uncharacterized protein</fullName>
    </submittedName>
</protein>
<dbReference type="RefSeq" id="WP_210597956.1">
    <property type="nucleotide sequence ID" value="NZ_JAGKSQ010000005.1"/>
</dbReference>
<comment type="caution">
    <text evidence="2">The sequence shown here is derived from an EMBL/GenBank/DDBJ whole genome shotgun (WGS) entry which is preliminary data.</text>
</comment>
<evidence type="ECO:0000313" key="2">
    <source>
        <dbReference type="EMBL" id="MBP3952269.1"/>
    </source>
</evidence>
<feature type="transmembrane region" description="Helical" evidence="1">
    <location>
        <begin position="63"/>
        <end position="83"/>
    </location>
</feature>
<keyword evidence="1" id="KW-0472">Membrane</keyword>
<feature type="transmembrane region" description="Helical" evidence="1">
    <location>
        <begin position="6"/>
        <end position="22"/>
    </location>
</feature>
<accession>A0A940X0S2</accession>
<proteinExistence type="predicted"/>
<organism evidence="2 3">
    <name type="scientific">Halalkalibacter suaedae</name>
    <dbReference type="NCBI Taxonomy" id="2822140"/>
    <lineage>
        <taxon>Bacteria</taxon>
        <taxon>Bacillati</taxon>
        <taxon>Bacillota</taxon>
        <taxon>Bacilli</taxon>
        <taxon>Bacillales</taxon>
        <taxon>Bacillaceae</taxon>
        <taxon>Halalkalibacter</taxon>
    </lineage>
</organism>
<name>A0A940X0S2_9BACI</name>
<feature type="transmembrane region" description="Helical" evidence="1">
    <location>
        <begin position="129"/>
        <end position="151"/>
    </location>
</feature>
<evidence type="ECO:0000313" key="3">
    <source>
        <dbReference type="Proteomes" id="UP000678228"/>
    </source>
</evidence>
<gene>
    <name evidence="2" type="ORF">J7W16_14090</name>
</gene>
<dbReference type="AlphaFoldDB" id="A0A940X0S2"/>
<feature type="transmembrane region" description="Helical" evidence="1">
    <location>
        <begin position="90"/>
        <end position="109"/>
    </location>
</feature>
<dbReference type="Proteomes" id="UP000678228">
    <property type="component" value="Unassembled WGS sequence"/>
</dbReference>
<evidence type="ECO:0000256" key="1">
    <source>
        <dbReference type="SAM" id="Phobius"/>
    </source>
</evidence>
<dbReference type="EMBL" id="JAGKSQ010000005">
    <property type="protein sequence ID" value="MBP3952269.1"/>
    <property type="molecule type" value="Genomic_DNA"/>
</dbReference>
<sequence length="153" mass="16978">MLLIYILGLWNLISVIMCYRILRKKRVLYDDRFAMTLTMTTTMISTLVICLHVTVALPLQLTSLFFLNLFIGIMIGCLFGSLVKFHSILTGLYSGAVGSSMGVMMGEVLKDPALCKIPLESGPDILLNLYQLSGFTTLLLSMSLSLILYSLKV</sequence>
<keyword evidence="1" id="KW-0812">Transmembrane</keyword>
<reference evidence="2" key="1">
    <citation type="submission" date="2021-03" db="EMBL/GenBank/DDBJ databases">
        <title>Bacillus suaedae sp. nov., isolated from Suaeda aralocaspica.</title>
        <authorList>
            <person name="Lei R.F.R."/>
        </authorList>
    </citation>
    <scope>NUCLEOTIDE SEQUENCE</scope>
    <source>
        <strain evidence="2">YZJH907-2</strain>
    </source>
</reference>
<keyword evidence="1" id="KW-1133">Transmembrane helix</keyword>
<feature type="transmembrane region" description="Helical" evidence="1">
    <location>
        <begin position="34"/>
        <end position="57"/>
    </location>
</feature>
<keyword evidence="3" id="KW-1185">Reference proteome</keyword>